<dbReference type="PANTHER" id="PTHR41523">
    <property type="entry name" value="TWO-COMPONENT SYSTEM SENSOR PROTEIN"/>
    <property type="match status" value="1"/>
</dbReference>
<evidence type="ECO:0000256" key="2">
    <source>
        <dbReference type="ARBA" id="ARBA00012438"/>
    </source>
</evidence>
<keyword evidence="10" id="KW-1185">Reference proteome</keyword>
<keyword evidence="7" id="KW-0067">ATP-binding</keyword>
<protein>
    <recommendedName>
        <fullName evidence="2">histidine kinase</fullName>
        <ecNumber evidence="2">2.7.13.3</ecNumber>
    </recommendedName>
</protein>
<dbReference type="EMBL" id="BMJA01000002">
    <property type="protein sequence ID" value="GGA38184.1"/>
    <property type="molecule type" value="Genomic_DNA"/>
</dbReference>
<dbReference type="RefSeq" id="WP_188795014.1">
    <property type="nucleotide sequence ID" value="NZ_BMJA01000002.1"/>
</dbReference>
<evidence type="ECO:0000256" key="3">
    <source>
        <dbReference type="ARBA" id="ARBA00022553"/>
    </source>
</evidence>
<evidence type="ECO:0000256" key="7">
    <source>
        <dbReference type="ARBA" id="ARBA00022840"/>
    </source>
</evidence>
<evidence type="ECO:0000256" key="5">
    <source>
        <dbReference type="ARBA" id="ARBA00022741"/>
    </source>
</evidence>
<dbReference type="SMART" id="SM00911">
    <property type="entry name" value="HWE_HK"/>
    <property type="match status" value="1"/>
</dbReference>
<evidence type="ECO:0000256" key="1">
    <source>
        <dbReference type="ARBA" id="ARBA00000085"/>
    </source>
</evidence>
<dbReference type="InterPro" id="IPR011102">
    <property type="entry name" value="Sig_transdc_His_kinase_HWE"/>
</dbReference>
<organism evidence="9 10">
    <name type="scientific">Dyella nitratireducens</name>
    <dbReference type="NCBI Taxonomy" id="1849580"/>
    <lineage>
        <taxon>Bacteria</taxon>
        <taxon>Pseudomonadati</taxon>
        <taxon>Pseudomonadota</taxon>
        <taxon>Gammaproteobacteria</taxon>
        <taxon>Lysobacterales</taxon>
        <taxon>Rhodanobacteraceae</taxon>
        <taxon>Dyella</taxon>
    </lineage>
</organism>
<dbReference type="Gene3D" id="3.30.565.10">
    <property type="entry name" value="Histidine kinase-like ATPase, C-terminal domain"/>
    <property type="match status" value="1"/>
</dbReference>
<keyword evidence="3" id="KW-0597">Phosphoprotein</keyword>
<accession>A0ABQ1G7E1</accession>
<dbReference type="EC" id="2.7.13.3" evidence="2"/>
<evidence type="ECO:0000256" key="4">
    <source>
        <dbReference type="ARBA" id="ARBA00022679"/>
    </source>
</evidence>
<dbReference type="Proteomes" id="UP000620046">
    <property type="component" value="Unassembled WGS sequence"/>
</dbReference>
<reference evidence="10" key="1">
    <citation type="journal article" date="2019" name="Int. J. Syst. Evol. Microbiol.">
        <title>The Global Catalogue of Microorganisms (GCM) 10K type strain sequencing project: providing services to taxonomists for standard genome sequencing and annotation.</title>
        <authorList>
            <consortium name="The Broad Institute Genomics Platform"/>
            <consortium name="The Broad Institute Genome Sequencing Center for Infectious Disease"/>
            <person name="Wu L."/>
            <person name="Ma J."/>
        </authorList>
    </citation>
    <scope>NUCLEOTIDE SEQUENCE [LARGE SCALE GENOMIC DNA]</scope>
    <source>
        <strain evidence="10">CGMCC 1.15439</strain>
    </source>
</reference>
<proteinExistence type="predicted"/>
<sequence>MRENRFEREVRERMGLVPHFFQTASEAPGLAEQLWAQAKSAYMDNPLPSLFKERLFVHLSRFCEVRYCIVRHTGFLLGKGYPAGDAKAATETIEQVLQWLSRPVPHAMRLEAAITQLEGYAEPRDMPAPHTRGEEDLLDALTVMFVVPARSAQARVAVKHAVGGKNLEYLLAFLAFVRTAHYWTQTHPDLEYESDMIMLMAQHPELARRLLDTADAEWVNAGDALREALTGQLHVLNTELQHRTRNLLSVIRVLFDRTLAKHSTLEGFAEVFTARLDAISRVQVYLSRLEQGEKVTFDGLLQNELAAHAVTLQQITLDGPTGVRLRSSALQTFALALHELVVNAVKYGALAHPAAHLSVRWEVEHPQGEPPMLHVYWQETGVPNVQLDDSAPPGYGRELIERALPYQLKAKTRYELLPDGARCLMSVPVLSEGSAPFSSGEELK</sequence>
<keyword evidence="6" id="KW-0418">Kinase</keyword>
<evidence type="ECO:0000259" key="8">
    <source>
        <dbReference type="SMART" id="SM00911"/>
    </source>
</evidence>
<comment type="catalytic activity">
    <reaction evidence="1">
        <text>ATP + protein L-histidine = ADP + protein N-phospho-L-histidine.</text>
        <dbReference type="EC" id="2.7.13.3"/>
    </reaction>
</comment>
<keyword evidence="4" id="KW-0808">Transferase</keyword>
<dbReference type="Pfam" id="PF07536">
    <property type="entry name" value="HWE_HK"/>
    <property type="match status" value="1"/>
</dbReference>
<name>A0ABQ1G7E1_9GAMM</name>
<dbReference type="PANTHER" id="PTHR41523:SF7">
    <property type="entry name" value="HISTIDINE KINASE"/>
    <property type="match status" value="1"/>
</dbReference>
<evidence type="ECO:0000313" key="10">
    <source>
        <dbReference type="Proteomes" id="UP000620046"/>
    </source>
</evidence>
<feature type="domain" description="Signal transduction histidine kinase HWE region" evidence="8">
    <location>
        <begin position="239"/>
        <end position="321"/>
    </location>
</feature>
<dbReference type="SUPFAM" id="SSF69118">
    <property type="entry name" value="AhpD-like"/>
    <property type="match status" value="1"/>
</dbReference>
<evidence type="ECO:0000313" key="9">
    <source>
        <dbReference type="EMBL" id="GGA38184.1"/>
    </source>
</evidence>
<keyword evidence="5" id="KW-0547">Nucleotide-binding</keyword>
<dbReference type="InterPro" id="IPR029032">
    <property type="entry name" value="AhpD-like"/>
</dbReference>
<comment type="caution">
    <text evidence="9">The sequence shown here is derived from an EMBL/GenBank/DDBJ whole genome shotgun (WGS) entry which is preliminary data.</text>
</comment>
<gene>
    <name evidence="9" type="ORF">GCM10010981_29160</name>
</gene>
<evidence type="ECO:0000256" key="6">
    <source>
        <dbReference type="ARBA" id="ARBA00022777"/>
    </source>
</evidence>
<dbReference type="InterPro" id="IPR036890">
    <property type="entry name" value="HATPase_C_sf"/>
</dbReference>
<dbReference type="Gene3D" id="1.20.1290.10">
    <property type="entry name" value="AhpD-like"/>
    <property type="match status" value="1"/>
</dbReference>